<dbReference type="InterPro" id="IPR034922">
    <property type="entry name" value="REX1-like_exo"/>
</dbReference>
<dbReference type="Gene3D" id="3.30.420.10">
    <property type="entry name" value="Ribonuclease H-like superfamily/Ribonuclease H"/>
    <property type="match status" value="1"/>
</dbReference>
<dbReference type="GO" id="GO:0005634">
    <property type="term" value="C:nucleus"/>
    <property type="evidence" value="ECO:0007669"/>
    <property type="project" value="UniProtKB-SubCell"/>
</dbReference>
<dbReference type="Pfam" id="PF00929">
    <property type="entry name" value="RNase_T"/>
    <property type="match status" value="1"/>
</dbReference>
<evidence type="ECO:0000259" key="8">
    <source>
        <dbReference type="SMART" id="SM00479"/>
    </source>
</evidence>
<dbReference type="SUPFAM" id="SSF53098">
    <property type="entry name" value="Ribonuclease H-like"/>
    <property type="match status" value="1"/>
</dbReference>
<dbReference type="InterPro" id="IPR013520">
    <property type="entry name" value="Ribonucl_H"/>
</dbReference>
<dbReference type="AlphaFoldDB" id="A0A7S3JY13"/>
<comment type="subcellular location">
    <subcellularLocation>
        <location evidence="1">Nucleus</location>
    </subcellularLocation>
</comment>
<feature type="region of interest" description="Disordered" evidence="7">
    <location>
        <begin position="150"/>
        <end position="170"/>
    </location>
</feature>
<dbReference type="GO" id="GO:0004527">
    <property type="term" value="F:exonuclease activity"/>
    <property type="evidence" value="ECO:0007669"/>
    <property type="project" value="UniProtKB-KW"/>
</dbReference>
<dbReference type="PANTHER" id="PTHR12801">
    <property type="entry name" value="RNA EXONUCLEASE REXO1 / RECO3 FAMILY MEMBER-RELATED"/>
    <property type="match status" value="1"/>
</dbReference>
<dbReference type="InterPro" id="IPR012337">
    <property type="entry name" value="RNaseH-like_sf"/>
</dbReference>
<dbReference type="SMART" id="SM00479">
    <property type="entry name" value="EXOIII"/>
    <property type="match status" value="1"/>
</dbReference>
<keyword evidence="4" id="KW-0378">Hydrolase</keyword>
<keyword evidence="5" id="KW-0269">Exonuclease</keyword>
<name>A0A7S3JY13_9STRA</name>
<evidence type="ECO:0000313" key="9">
    <source>
        <dbReference type="EMBL" id="CAE0365942.1"/>
    </source>
</evidence>
<accession>A0A7S3JY13</accession>
<dbReference type="PANTHER" id="PTHR12801:SF115">
    <property type="entry name" value="FI18136P1-RELATED"/>
    <property type="match status" value="1"/>
</dbReference>
<evidence type="ECO:0000256" key="1">
    <source>
        <dbReference type="ARBA" id="ARBA00004123"/>
    </source>
</evidence>
<reference evidence="9" key="1">
    <citation type="submission" date="2021-01" db="EMBL/GenBank/DDBJ databases">
        <authorList>
            <person name="Corre E."/>
            <person name="Pelletier E."/>
            <person name="Niang G."/>
            <person name="Scheremetjew M."/>
            <person name="Finn R."/>
            <person name="Kale V."/>
            <person name="Holt S."/>
            <person name="Cochrane G."/>
            <person name="Meng A."/>
            <person name="Brown T."/>
            <person name="Cohen L."/>
        </authorList>
    </citation>
    <scope>NUCLEOTIDE SEQUENCE</scope>
    <source>
        <strain evidence="9">CCMP1510</strain>
    </source>
</reference>
<comment type="similarity">
    <text evidence="2">Belongs to the REXO1/REXO3 family.</text>
</comment>
<evidence type="ECO:0000256" key="4">
    <source>
        <dbReference type="ARBA" id="ARBA00022801"/>
    </source>
</evidence>
<evidence type="ECO:0000256" key="2">
    <source>
        <dbReference type="ARBA" id="ARBA00006357"/>
    </source>
</evidence>
<feature type="compositionally biased region" description="Acidic residues" evidence="7">
    <location>
        <begin position="157"/>
        <end position="168"/>
    </location>
</feature>
<dbReference type="GO" id="GO:0010629">
    <property type="term" value="P:negative regulation of gene expression"/>
    <property type="evidence" value="ECO:0007669"/>
    <property type="project" value="UniProtKB-ARBA"/>
</dbReference>
<feature type="domain" description="Exonuclease" evidence="8">
    <location>
        <begin position="264"/>
        <end position="421"/>
    </location>
</feature>
<dbReference type="GO" id="GO:0003676">
    <property type="term" value="F:nucleic acid binding"/>
    <property type="evidence" value="ECO:0007669"/>
    <property type="project" value="InterPro"/>
</dbReference>
<dbReference type="FunFam" id="3.30.420.10:FF:000031">
    <property type="entry name" value="RNA exonuclease 1"/>
    <property type="match status" value="1"/>
</dbReference>
<dbReference type="CDD" id="cd06145">
    <property type="entry name" value="REX1_like"/>
    <property type="match status" value="1"/>
</dbReference>
<gene>
    <name evidence="9" type="ORF">ALAG00032_LOCUS6686</name>
</gene>
<dbReference type="InterPro" id="IPR036397">
    <property type="entry name" value="RNaseH_sf"/>
</dbReference>
<keyword evidence="3" id="KW-0540">Nuclease</keyword>
<protein>
    <recommendedName>
        <fullName evidence="8">Exonuclease domain-containing protein</fullName>
    </recommendedName>
</protein>
<sequence length="598" mass="67065">MESKGRAKKLRKIASKGEIWASSQLRECRDFGIVPVPRVEIIEPIPRERKTKLNDVAQIIWRVLGGLAGSEVYVEPNNKIESAKEWPCWLKVFNAACLGRIVLCLGTLSQDTKANEEEREKGMPVHFFDPTYRASTKSLSEALLLNHAEPPWLQESKEEDDDDDDDDELGKINPLQFVVTPEQMIINDYPRLSSDDTRNLPDISVLEDVCDSDDDDDDIGIPINQIEMKRIPSATRAQQIVNICKVGEYVRTLPSQEGNDKETRMFSLDCEMVQSVNGSELARFSLIDGSGDVIFDSLVKPQVSVVDYCTKWSGINEKMLRSITTTLAQAQAAILLTIRSNDILIGHSLENDLRALKLIHPTCGDTSLLYSHPRGDSYKFSLRQLASDYLERSIQNGSHDSVEDARAALDLFKLKTYYGHTFGINSSLFTQGTTMLDYCSDLRLGIGSQKNDAAPLPQKIESRVAVLSSDPQFLKRYATGKVAAIHSSKPIDLKKHLNAGWHLLLVQYDPQDHYNTLRNHLPADALCITILQPDLSKLQALDRQKAACRDVRASAQWTEELEAQRLHELSIVSQGIIHIHTCPSQPLIHSDKHNDNST</sequence>
<evidence type="ECO:0000256" key="6">
    <source>
        <dbReference type="ARBA" id="ARBA00023242"/>
    </source>
</evidence>
<keyword evidence="6" id="KW-0539">Nucleus</keyword>
<evidence type="ECO:0000256" key="5">
    <source>
        <dbReference type="ARBA" id="ARBA00022839"/>
    </source>
</evidence>
<proteinExistence type="inferred from homology"/>
<organism evidence="9">
    <name type="scientific">Aureoumbra lagunensis</name>
    <dbReference type="NCBI Taxonomy" id="44058"/>
    <lineage>
        <taxon>Eukaryota</taxon>
        <taxon>Sar</taxon>
        <taxon>Stramenopiles</taxon>
        <taxon>Ochrophyta</taxon>
        <taxon>Pelagophyceae</taxon>
        <taxon>Pelagomonadales</taxon>
        <taxon>Aureoumbra</taxon>
    </lineage>
</organism>
<dbReference type="EMBL" id="HBIJ01009518">
    <property type="protein sequence ID" value="CAE0365942.1"/>
    <property type="molecule type" value="Transcribed_RNA"/>
</dbReference>
<evidence type="ECO:0000256" key="7">
    <source>
        <dbReference type="SAM" id="MobiDB-lite"/>
    </source>
</evidence>
<dbReference type="InterPro" id="IPR047021">
    <property type="entry name" value="REXO1/3/4-like"/>
</dbReference>
<evidence type="ECO:0000256" key="3">
    <source>
        <dbReference type="ARBA" id="ARBA00022722"/>
    </source>
</evidence>